<evidence type="ECO:0000313" key="2">
    <source>
        <dbReference type="Proteomes" id="UP000825935"/>
    </source>
</evidence>
<dbReference type="OrthoDB" id="1938025at2759"/>
<evidence type="ECO:0000313" key="1">
    <source>
        <dbReference type="EMBL" id="KAH7426724.1"/>
    </source>
</evidence>
<dbReference type="EMBL" id="CM035415">
    <property type="protein sequence ID" value="KAH7426724.1"/>
    <property type="molecule type" value="Genomic_DNA"/>
</dbReference>
<reference evidence="1" key="1">
    <citation type="submission" date="2021-08" db="EMBL/GenBank/DDBJ databases">
        <title>WGS assembly of Ceratopteris richardii.</title>
        <authorList>
            <person name="Marchant D.B."/>
            <person name="Chen G."/>
            <person name="Jenkins J."/>
            <person name="Shu S."/>
            <person name="Leebens-Mack J."/>
            <person name="Grimwood J."/>
            <person name="Schmutz J."/>
            <person name="Soltis P."/>
            <person name="Soltis D."/>
            <person name="Chen Z.-H."/>
        </authorList>
    </citation>
    <scope>NUCLEOTIDE SEQUENCE</scope>
    <source>
        <strain evidence="1">Whitten #5841</strain>
        <tissue evidence="1">Leaf</tissue>
    </source>
</reference>
<dbReference type="AlphaFoldDB" id="A0A8T2TZC3"/>
<organism evidence="1 2">
    <name type="scientific">Ceratopteris richardii</name>
    <name type="common">Triangle waterfern</name>
    <dbReference type="NCBI Taxonomy" id="49495"/>
    <lineage>
        <taxon>Eukaryota</taxon>
        <taxon>Viridiplantae</taxon>
        <taxon>Streptophyta</taxon>
        <taxon>Embryophyta</taxon>
        <taxon>Tracheophyta</taxon>
        <taxon>Polypodiopsida</taxon>
        <taxon>Polypodiidae</taxon>
        <taxon>Polypodiales</taxon>
        <taxon>Pteridineae</taxon>
        <taxon>Pteridaceae</taxon>
        <taxon>Parkerioideae</taxon>
        <taxon>Ceratopteris</taxon>
    </lineage>
</organism>
<keyword evidence="2" id="KW-1185">Reference proteome</keyword>
<protein>
    <submittedName>
        <fullName evidence="1">Uncharacterized protein</fullName>
    </submittedName>
</protein>
<accession>A0A8T2TZC3</accession>
<dbReference type="Proteomes" id="UP000825935">
    <property type="component" value="Chromosome 10"/>
</dbReference>
<gene>
    <name evidence="1" type="ORF">KP509_10G014500</name>
</gene>
<comment type="caution">
    <text evidence="1">The sequence shown here is derived from an EMBL/GenBank/DDBJ whole genome shotgun (WGS) entry which is preliminary data.</text>
</comment>
<proteinExistence type="predicted"/>
<sequence>MARFTIRASSFSFLLRRHLSSSPFSQKFSLVKLQRDQVSSQDVACPYNRVPETVRDSFDFQPSAKMELAPELRECLSASASASAPTEEKRSGSVWWGPDAATGTWTPCTAATGTWTPSTSAEKTANAISSPTSALNANLHKAGHAFWYREDVHL</sequence>
<name>A0A8T2TZC3_CERRI</name>